<protein>
    <submittedName>
        <fullName evidence="2">Uncharacterized protein</fullName>
    </submittedName>
</protein>
<name>A0AAQ3NEZ2_VIGMU</name>
<proteinExistence type="predicted"/>
<keyword evidence="1" id="KW-0472">Membrane</keyword>
<keyword evidence="1" id="KW-0812">Transmembrane</keyword>
<accession>A0AAQ3NEZ2</accession>
<dbReference type="EMBL" id="CP144695">
    <property type="protein sequence ID" value="WVZ09030.1"/>
    <property type="molecule type" value="Genomic_DNA"/>
</dbReference>
<dbReference type="Proteomes" id="UP001374535">
    <property type="component" value="Chromosome 6"/>
</dbReference>
<evidence type="ECO:0000313" key="2">
    <source>
        <dbReference type="EMBL" id="WVZ09030.1"/>
    </source>
</evidence>
<feature type="transmembrane region" description="Helical" evidence="1">
    <location>
        <begin position="107"/>
        <end position="127"/>
    </location>
</feature>
<keyword evidence="3" id="KW-1185">Reference proteome</keyword>
<organism evidence="2 3">
    <name type="scientific">Vigna mungo</name>
    <name type="common">Black gram</name>
    <name type="synonym">Phaseolus mungo</name>
    <dbReference type="NCBI Taxonomy" id="3915"/>
    <lineage>
        <taxon>Eukaryota</taxon>
        <taxon>Viridiplantae</taxon>
        <taxon>Streptophyta</taxon>
        <taxon>Embryophyta</taxon>
        <taxon>Tracheophyta</taxon>
        <taxon>Spermatophyta</taxon>
        <taxon>Magnoliopsida</taxon>
        <taxon>eudicotyledons</taxon>
        <taxon>Gunneridae</taxon>
        <taxon>Pentapetalae</taxon>
        <taxon>rosids</taxon>
        <taxon>fabids</taxon>
        <taxon>Fabales</taxon>
        <taxon>Fabaceae</taxon>
        <taxon>Papilionoideae</taxon>
        <taxon>50 kb inversion clade</taxon>
        <taxon>NPAAA clade</taxon>
        <taxon>indigoferoid/millettioid clade</taxon>
        <taxon>Phaseoleae</taxon>
        <taxon>Vigna</taxon>
    </lineage>
</organism>
<sequence>MTPLLLRMRFTWFSAGCRMLNSTHAKAGTTGSNSASPRLSPSAIWAICDAAKAASQYPRVEKTAPAIAVPAMEDVVADKVALTVEVRPFGRLRWEKRERVGFEGGSWSFRLLVFTMAMVAAMVAAIVKLRRLLTPNNTLVWNMMGE</sequence>
<gene>
    <name evidence="2" type="ORF">V8G54_022376</name>
</gene>
<reference evidence="2 3" key="1">
    <citation type="journal article" date="2023" name="Life. Sci Alliance">
        <title>Evolutionary insights into 3D genome organization and epigenetic landscape of Vigna mungo.</title>
        <authorList>
            <person name="Junaid A."/>
            <person name="Singh B."/>
            <person name="Bhatia S."/>
        </authorList>
    </citation>
    <scope>NUCLEOTIDE SEQUENCE [LARGE SCALE GENOMIC DNA]</scope>
    <source>
        <strain evidence="2">Urdbean</strain>
    </source>
</reference>
<evidence type="ECO:0000256" key="1">
    <source>
        <dbReference type="SAM" id="Phobius"/>
    </source>
</evidence>
<evidence type="ECO:0000313" key="3">
    <source>
        <dbReference type="Proteomes" id="UP001374535"/>
    </source>
</evidence>
<dbReference type="AlphaFoldDB" id="A0AAQ3NEZ2"/>
<keyword evidence="1" id="KW-1133">Transmembrane helix</keyword>